<protein>
    <submittedName>
        <fullName evidence="2">DUF4062 domain-containing protein</fullName>
    </submittedName>
</protein>
<name>A0ABW2LTS1_9FLAO</name>
<dbReference type="RefSeq" id="WP_378174357.1">
    <property type="nucleotide sequence ID" value="NZ_JBHTCR010000002.1"/>
</dbReference>
<keyword evidence="3" id="KW-1185">Reference proteome</keyword>
<evidence type="ECO:0000313" key="3">
    <source>
        <dbReference type="Proteomes" id="UP001596550"/>
    </source>
</evidence>
<accession>A0ABW2LTS1</accession>
<gene>
    <name evidence="2" type="ORF">ACFQO9_04430</name>
</gene>
<sequence length="326" mass="38116">MAKPRVFISSTFYDLRHIRTDVEHFVIEMGYEPIRNENGDIPYGASQHLEEYCYNEVVEVDILVGIIGGRYGSQSKDQQYSITQTEIKTAFAEGKQVYIFIEKNVLSEYYTYSLNKGENIKFAHADNVKVYEFIEEIYSVPGGIIIAPFENVLDITRYLKSQWAGLFRDMLRSRSEEKKLSDLSSQIEDLKIISESLKNYLEISLPKVLDDKSDADEIIKNENGKIIDKRIDNILRSNHFFRNLLKYQKISLEKIKDDLINSPTMLDFKDKIMQEAKYSETLEYVFEHALHHINEARLALDLDLYEFNEDFSPRFKFHHDGTISQL</sequence>
<evidence type="ECO:0000313" key="2">
    <source>
        <dbReference type="EMBL" id="MFC7345963.1"/>
    </source>
</evidence>
<dbReference type="EMBL" id="JBHTCR010000002">
    <property type="protein sequence ID" value="MFC7345963.1"/>
    <property type="molecule type" value="Genomic_DNA"/>
</dbReference>
<dbReference type="Pfam" id="PF13271">
    <property type="entry name" value="DUF4062"/>
    <property type="match status" value="1"/>
</dbReference>
<proteinExistence type="predicted"/>
<evidence type="ECO:0000259" key="1">
    <source>
        <dbReference type="Pfam" id="PF13271"/>
    </source>
</evidence>
<dbReference type="InterPro" id="IPR025139">
    <property type="entry name" value="DUF4062"/>
</dbReference>
<organism evidence="2 3">
    <name type="scientific">Chryseobacterium zhengzhouense</name>
    <dbReference type="NCBI Taxonomy" id="1636086"/>
    <lineage>
        <taxon>Bacteria</taxon>
        <taxon>Pseudomonadati</taxon>
        <taxon>Bacteroidota</taxon>
        <taxon>Flavobacteriia</taxon>
        <taxon>Flavobacteriales</taxon>
        <taxon>Weeksellaceae</taxon>
        <taxon>Chryseobacterium group</taxon>
        <taxon>Chryseobacterium</taxon>
    </lineage>
</organism>
<reference evidence="3" key="1">
    <citation type="journal article" date="2019" name="Int. J. Syst. Evol. Microbiol.">
        <title>The Global Catalogue of Microorganisms (GCM) 10K type strain sequencing project: providing services to taxonomists for standard genome sequencing and annotation.</title>
        <authorList>
            <consortium name="The Broad Institute Genomics Platform"/>
            <consortium name="The Broad Institute Genome Sequencing Center for Infectious Disease"/>
            <person name="Wu L."/>
            <person name="Ma J."/>
        </authorList>
    </citation>
    <scope>NUCLEOTIDE SEQUENCE [LARGE SCALE GENOMIC DNA]</scope>
    <source>
        <strain evidence="3">CCUG 54781</strain>
    </source>
</reference>
<comment type="caution">
    <text evidence="2">The sequence shown here is derived from an EMBL/GenBank/DDBJ whole genome shotgun (WGS) entry which is preliminary data.</text>
</comment>
<dbReference type="Proteomes" id="UP001596550">
    <property type="component" value="Unassembled WGS sequence"/>
</dbReference>
<feature type="domain" description="DUF4062" evidence="1">
    <location>
        <begin position="5"/>
        <end position="90"/>
    </location>
</feature>